<name>A0A2P2QRH4_RHIMU</name>
<proteinExistence type="predicted"/>
<dbReference type="AlphaFoldDB" id="A0A2P2QRH4"/>
<reference evidence="1" key="1">
    <citation type="submission" date="2018-02" db="EMBL/GenBank/DDBJ databases">
        <title>Rhizophora mucronata_Transcriptome.</title>
        <authorList>
            <person name="Meera S.P."/>
            <person name="Sreeshan A."/>
            <person name="Augustine A."/>
        </authorList>
    </citation>
    <scope>NUCLEOTIDE SEQUENCE</scope>
    <source>
        <tissue evidence="1">Leaf</tissue>
    </source>
</reference>
<accession>A0A2P2QRH4</accession>
<sequence>MGFPFSLWNVSFVMICSLSCYHSSLPLSEISGLYH</sequence>
<protein>
    <submittedName>
        <fullName evidence="1">Uncharacterized protein</fullName>
    </submittedName>
</protein>
<dbReference type="EMBL" id="GGEC01089135">
    <property type="protein sequence ID" value="MBX69619.1"/>
    <property type="molecule type" value="Transcribed_RNA"/>
</dbReference>
<evidence type="ECO:0000313" key="1">
    <source>
        <dbReference type="EMBL" id="MBX69619.1"/>
    </source>
</evidence>
<organism evidence="1">
    <name type="scientific">Rhizophora mucronata</name>
    <name type="common">Asiatic mangrove</name>
    <dbReference type="NCBI Taxonomy" id="61149"/>
    <lineage>
        <taxon>Eukaryota</taxon>
        <taxon>Viridiplantae</taxon>
        <taxon>Streptophyta</taxon>
        <taxon>Embryophyta</taxon>
        <taxon>Tracheophyta</taxon>
        <taxon>Spermatophyta</taxon>
        <taxon>Magnoliopsida</taxon>
        <taxon>eudicotyledons</taxon>
        <taxon>Gunneridae</taxon>
        <taxon>Pentapetalae</taxon>
        <taxon>rosids</taxon>
        <taxon>fabids</taxon>
        <taxon>Malpighiales</taxon>
        <taxon>Rhizophoraceae</taxon>
        <taxon>Rhizophora</taxon>
    </lineage>
</organism>